<dbReference type="GO" id="GO:0005737">
    <property type="term" value="C:cytoplasm"/>
    <property type="evidence" value="ECO:0007669"/>
    <property type="project" value="TreeGrafter"/>
</dbReference>
<dbReference type="OMA" id="TENMVWL"/>
<evidence type="ECO:0000256" key="3">
    <source>
        <dbReference type="ARBA" id="ARBA00022801"/>
    </source>
</evidence>
<dbReference type="InParanoid" id="A0A078ACY7"/>
<evidence type="ECO:0000256" key="4">
    <source>
        <dbReference type="ARBA" id="ARBA00022912"/>
    </source>
</evidence>
<dbReference type="PANTHER" id="PTHR10159:SF519">
    <property type="entry name" value="DUAL SPECIFICITY PROTEIN PHOSPHATASE MPK3"/>
    <property type="match status" value="1"/>
</dbReference>
<dbReference type="PANTHER" id="PTHR10159">
    <property type="entry name" value="DUAL SPECIFICITY PROTEIN PHOSPHATASE"/>
    <property type="match status" value="1"/>
</dbReference>
<dbReference type="PROSITE" id="PS00383">
    <property type="entry name" value="TYR_PHOSPHATASE_1"/>
    <property type="match status" value="1"/>
</dbReference>
<proteinExistence type="inferred from homology"/>
<dbReference type="GO" id="GO:0004725">
    <property type="term" value="F:protein tyrosine phosphatase activity"/>
    <property type="evidence" value="ECO:0007669"/>
    <property type="project" value="UniProtKB-EC"/>
</dbReference>
<dbReference type="EC" id="3.1.3.48" evidence="2"/>
<keyword evidence="4" id="KW-0904">Protein phosphatase</keyword>
<comment type="similarity">
    <text evidence="1">Belongs to the protein-tyrosine phosphatase family. Non-receptor class dual specificity subfamily.</text>
</comment>
<dbReference type="InterPro" id="IPR020422">
    <property type="entry name" value="TYR_PHOSPHATASE_DUAL_dom"/>
</dbReference>
<dbReference type="PRINTS" id="PR01908">
    <property type="entry name" value="ADSPHPHTASE"/>
</dbReference>
<evidence type="ECO:0000256" key="1">
    <source>
        <dbReference type="ARBA" id="ARBA00008601"/>
    </source>
</evidence>
<dbReference type="InterPro" id="IPR016130">
    <property type="entry name" value="Tyr_Pase_AS"/>
</dbReference>
<keyword evidence="8" id="KW-1185">Reference proteome</keyword>
<dbReference type="CDD" id="cd14498">
    <property type="entry name" value="DSP"/>
    <property type="match status" value="1"/>
</dbReference>
<dbReference type="SUPFAM" id="SSF52799">
    <property type="entry name" value="(Phosphotyrosine protein) phosphatases II"/>
    <property type="match status" value="1"/>
</dbReference>
<feature type="domain" description="Tyrosine specific protein phosphatases" evidence="6">
    <location>
        <begin position="75"/>
        <end position="136"/>
    </location>
</feature>
<name>A0A078ACY7_STYLE</name>
<dbReference type="InterPro" id="IPR029021">
    <property type="entry name" value="Prot-tyrosine_phosphatase-like"/>
</dbReference>
<dbReference type="InterPro" id="IPR000340">
    <property type="entry name" value="Dual-sp_phosphatase_cat-dom"/>
</dbReference>
<dbReference type="EMBL" id="CCKQ01007358">
    <property type="protein sequence ID" value="CDW78718.1"/>
    <property type="molecule type" value="Genomic_DNA"/>
</dbReference>
<dbReference type="GO" id="GO:0043409">
    <property type="term" value="P:negative regulation of MAPK cascade"/>
    <property type="evidence" value="ECO:0007669"/>
    <property type="project" value="TreeGrafter"/>
</dbReference>
<evidence type="ECO:0000313" key="7">
    <source>
        <dbReference type="EMBL" id="CDW78718.1"/>
    </source>
</evidence>
<dbReference type="InterPro" id="IPR000387">
    <property type="entry name" value="Tyr_Pase_dom"/>
</dbReference>
<dbReference type="PROSITE" id="PS50054">
    <property type="entry name" value="TYR_PHOSPHATASE_DUAL"/>
    <property type="match status" value="1"/>
</dbReference>
<evidence type="ECO:0000256" key="2">
    <source>
        <dbReference type="ARBA" id="ARBA00013064"/>
    </source>
</evidence>
<dbReference type="Gene3D" id="3.90.190.10">
    <property type="entry name" value="Protein tyrosine phosphatase superfamily"/>
    <property type="match status" value="1"/>
</dbReference>
<dbReference type="SMART" id="SM00195">
    <property type="entry name" value="DSPc"/>
    <property type="match status" value="1"/>
</dbReference>
<gene>
    <name evidence="7" type="primary">Contig13464.g14363</name>
    <name evidence="7" type="ORF">STYLEM_7701</name>
</gene>
<dbReference type="PROSITE" id="PS50056">
    <property type="entry name" value="TYR_PHOSPHATASE_2"/>
    <property type="match status" value="1"/>
</dbReference>
<organism evidence="7 8">
    <name type="scientific">Stylonychia lemnae</name>
    <name type="common">Ciliate</name>
    <dbReference type="NCBI Taxonomy" id="5949"/>
    <lineage>
        <taxon>Eukaryota</taxon>
        <taxon>Sar</taxon>
        <taxon>Alveolata</taxon>
        <taxon>Ciliophora</taxon>
        <taxon>Intramacronucleata</taxon>
        <taxon>Spirotrichea</taxon>
        <taxon>Stichotrichia</taxon>
        <taxon>Sporadotrichida</taxon>
        <taxon>Oxytrichidae</taxon>
        <taxon>Stylonychinae</taxon>
        <taxon>Stylonychia</taxon>
    </lineage>
</organism>
<evidence type="ECO:0000259" key="5">
    <source>
        <dbReference type="PROSITE" id="PS50054"/>
    </source>
</evidence>
<protein>
    <recommendedName>
        <fullName evidence="2">protein-tyrosine-phosphatase</fullName>
        <ecNumber evidence="2">3.1.3.48</ecNumber>
    </recommendedName>
</protein>
<keyword evidence="3" id="KW-0378">Hydrolase</keyword>
<dbReference type="AlphaFoldDB" id="A0A078ACY7"/>
<evidence type="ECO:0000259" key="6">
    <source>
        <dbReference type="PROSITE" id="PS50056"/>
    </source>
</evidence>
<dbReference type="OrthoDB" id="10252009at2759"/>
<dbReference type="Pfam" id="PF00782">
    <property type="entry name" value="DSPc"/>
    <property type="match status" value="1"/>
</dbReference>
<feature type="domain" description="Tyrosine-protein phosphatase" evidence="5">
    <location>
        <begin position="13"/>
        <end position="154"/>
    </location>
</feature>
<sequence length="181" mass="21217">MQSYFSYNPGVRDIDQILPNLYMSNVYAAENQQILQELKITHIVTVSAGIKPKYPSFYNYKVILVDDNPKFDVKQYFWDAIQFVEDAVQNNGVVLIHCAAGMSRSAAITIAYLMWKNKWTFKEAYDFGRSKRNKMFPNLGFQSQLRMFESEIFCDIPDSSEKEEQLKYDKVLKKIEEQKTF</sequence>
<evidence type="ECO:0000313" key="8">
    <source>
        <dbReference type="Proteomes" id="UP000039865"/>
    </source>
</evidence>
<accession>A0A078ACY7</accession>
<dbReference type="Proteomes" id="UP000039865">
    <property type="component" value="Unassembled WGS sequence"/>
</dbReference>
<reference evidence="7 8" key="1">
    <citation type="submission" date="2014-06" db="EMBL/GenBank/DDBJ databases">
        <authorList>
            <person name="Swart Estienne"/>
        </authorList>
    </citation>
    <scope>NUCLEOTIDE SEQUENCE [LARGE SCALE GENOMIC DNA]</scope>
    <source>
        <strain evidence="7 8">130c</strain>
    </source>
</reference>